<dbReference type="EMBL" id="CP021422">
    <property type="protein sequence ID" value="ASB42317.1"/>
    <property type="molecule type" value="Genomic_DNA"/>
</dbReference>
<protein>
    <submittedName>
        <fullName evidence="3">Class I SAM-dependent methyltransferase</fullName>
    </submittedName>
</protein>
<proteinExistence type="predicted"/>
<dbReference type="Gene3D" id="3.40.50.150">
    <property type="entry name" value="Vaccinia Virus protein VP39"/>
    <property type="match status" value="1"/>
</dbReference>
<organism evidence="3 5">
    <name type="scientific">Acutalibacter muris</name>
    <dbReference type="NCBI Taxonomy" id="1796620"/>
    <lineage>
        <taxon>Bacteria</taxon>
        <taxon>Bacillati</taxon>
        <taxon>Bacillota</taxon>
        <taxon>Clostridia</taxon>
        <taxon>Eubacteriales</taxon>
        <taxon>Acutalibacteraceae</taxon>
        <taxon>Acutalibacter</taxon>
    </lineage>
</organism>
<dbReference type="InterPro" id="IPR041698">
    <property type="entry name" value="Methyltransf_25"/>
</dbReference>
<name>A0A1Z2XV35_9FIRM</name>
<dbReference type="SUPFAM" id="SSF53335">
    <property type="entry name" value="S-adenosyl-L-methionine-dependent methyltransferases"/>
    <property type="match status" value="1"/>
</dbReference>
<dbReference type="KEGG" id="amur:ADH66_17645"/>
<reference evidence="3 5" key="3">
    <citation type="submission" date="2020-11" db="EMBL/GenBank/DDBJ databases">
        <title>Closed and high quality bacterial genomes of the OMM12 community.</title>
        <authorList>
            <person name="Marbouty M."/>
            <person name="Lamy-Besnier Q."/>
            <person name="Debarbieux L."/>
            <person name="Koszul R."/>
        </authorList>
    </citation>
    <scope>NUCLEOTIDE SEQUENCE [LARGE SCALE GENOMIC DNA]</scope>
    <source>
        <strain evidence="3 5">KB18</strain>
    </source>
</reference>
<dbReference type="InterPro" id="IPR029063">
    <property type="entry name" value="SAM-dependent_MTases_sf"/>
</dbReference>
<keyword evidence="3" id="KW-0808">Transferase</keyword>
<evidence type="ECO:0000313" key="3">
    <source>
        <dbReference type="EMBL" id="QQR31598.1"/>
    </source>
</evidence>
<accession>A0A1Z2XV35</accession>
<evidence type="ECO:0000313" key="2">
    <source>
        <dbReference type="EMBL" id="ASB42317.1"/>
    </source>
</evidence>
<dbReference type="RefSeq" id="WP_066538109.1">
    <property type="nucleotide sequence ID" value="NZ_CP021422.1"/>
</dbReference>
<gene>
    <name evidence="2" type="ORF">ADH66_17645</name>
    <name evidence="3" type="ORF">I5Q82_08050</name>
</gene>
<dbReference type="Proteomes" id="UP000596035">
    <property type="component" value="Chromosome"/>
</dbReference>
<keyword evidence="4" id="KW-1185">Reference proteome</keyword>
<dbReference type="CDD" id="cd02440">
    <property type="entry name" value="AdoMet_MTases"/>
    <property type="match status" value="1"/>
</dbReference>
<dbReference type="Proteomes" id="UP000196710">
    <property type="component" value="Chromosome"/>
</dbReference>
<feature type="domain" description="Methyltransferase" evidence="1">
    <location>
        <begin position="58"/>
        <end position="151"/>
    </location>
</feature>
<sequence length="313" mass="35542">MEKGYSEKISRRLWNLPDKGELESRREETFIDDIVQKDHLERRVLSAIAGGDIRTAFDGGAGSGRFSILLARHGVKVTHFDISSPMIARAKELAEEAGALKNMEFVEGALEDLSAYGDRQFDLVLSFDAPVSYTYPNQERVIGELARICKKKLLLSVSSRLGFLPYLSNPIQKSQFVLDDNTADPFARWCLDHRDEMAEGFHFDIEAARRLMKEGLMGGEEEIAEYERGGAPWCITYGFMPEELRGILERLGLREVEMAGPGAFARTVPHEILQRIMADPKEKRDFLDFCYEYDQNPYVLGMGKDNLFARAER</sequence>
<dbReference type="Pfam" id="PF13649">
    <property type="entry name" value="Methyltransf_25"/>
    <property type="match status" value="1"/>
</dbReference>
<dbReference type="EMBL" id="CP065321">
    <property type="protein sequence ID" value="QQR31598.1"/>
    <property type="molecule type" value="Genomic_DNA"/>
</dbReference>
<dbReference type="GO" id="GO:0008168">
    <property type="term" value="F:methyltransferase activity"/>
    <property type="evidence" value="ECO:0007669"/>
    <property type="project" value="UniProtKB-KW"/>
</dbReference>
<dbReference type="AlphaFoldDB" id="A0A1Z2XV35"/>
<reference evidence="2" key="1">
    <citation type="journal article" date="2017" name="Genome Announc.">
        <title>High-Quality Whole-Genome Sequences of the Oligo-Mouse-Microbiota Bacterial Community.</title>
        <authorList>
            <person name="Garzetti D."/>
            <person name="Brugiroux S."/>
            <person name="Bunk B."/>
            <person name="Pukall R."/>
            <person name="McCoy K.D."/>
            <person name="Macpherson A.J."/>
            <person name="Stecher B."/>
        </authorList>
    </citation>
    <scope>NUCLEOTIDE SEQUENCE</scope>
    <source>
        <strain evidence="2">KB18</strain>
    </source>
</reference>
<evidence type="ECO:0000259" key="1">
    <source>
        <dbReference type="Pfam" id="PF13649"/>
    </source>
</evidence>
<keyword evidence="3" id="KW-0489">Methyltransferase</keyword>
<evidence type="ECO:0000313" key="5">
    <source>
        <dbReference type="Proteomes" id="UP000596035"/>
    </source>
</evidence>
<evidence type="ECO:0000313" key="4">
    <source>
        <dbReference type="Proteomes" id="UP000196710"/>
    </source>
</evidence>
<reference evidence="4" key="2">
    <citation type="submission" date="2017-05" db="EMBL/GenBank/DDBJ databases">
        <title>Improved OligoMM genomes.</title>
        <authorList>
            <person name="Garzetti D."/>
        </authorList>
    </citation>
    <scope>NUCLEOTIDE SEQUENCE [LARGE SCALE GENOMIC DNA]</scope>
    <source>
        <strain evidence="4">KB18</strain>
    </source>
</reference>
<dbReference type="GO" id="GO:0032259">
    <property type="term" value="P:methylation"/>
    <property type="evidence" value="ECO:0007669"/>
    <property type="project" value="UniProtKB-KW"/>
</dbReference>